<accession>A0AAV2QEC0</accession>
<dbReference type="EMBL" id="CAXKWB010005838">
    <property type="protein sequence ID" value="CAL4080107.1"/>
    <property type="molecule type" value="Genomic_DNA"/>
</dbReference>
<feature type="non-terminal residue" evidence="1">
    <location>
        <position position="1"/>
    </location>
</feature>
<feature type="non-terminal residue" evidence="1">
    <location>
        <position position="175"/>
    </location>
</feature>
<reference evidence="1 2" key="1">
    <citation type="submission" date="2024-05" db="EMBL/GenBank/DDBJ databases">
        <authorList>
            <person name="Wallberg A."/>
        </authorList>
    </citation>
    <scope>NUCLEOTIDE SEQUENCE [LARGE SCALE GENOMIC DNA]</scope>
</reference>
<sequence length="175" mass="18894">TDEPKFMPGRVAVCFHCGILSEDLNRCQRCKKRFPNSVRTLPAVSATTNQTANMGAGRDVVTVNPLTKQTITTSTLSTATHVSTPTVTIGPVPYSTTSTAATTVRIITHAKDERNQQQLQKTLTTSTLPTATLASTPTVTIGPVSSNTTNTVTTNVRFITHTKDESHQQQQLQKV</sequence>
<organism evidence="1 2">
    <name type="scientific">Meganyctiphanes norvegica</name>
    <name type="common">Northern krill</name>
    <name type="synonym">Thysanopoda norvegica</name>
    <dbReference type="NCBI Taxonomy" id="48144"/>
    <lineage>
        <taxon>Eukaryota</taxon>
        <taxon>Metazoa</taxon>
        <taxon>Ecdysozoa</taxon>
        <taxon>Arthropoda</taxon>
        <taxon>Crustacea</taxon>
        <taxon>Multicrustacea</taxon>
        <taxon>Malacostraca</taxon>
        <taxon>Eumalacostraca</taxon>
        <taxon>Eucarida</taxon>
        <taxon>Euphausiacea</taxon>
        <taxon>Euphausiidae</taxon>
        <taxon>Meganyctiphanes</taxon>
    </lineage>
</organism>
<name>A0AAV2QEC0_MEGNR</name>
<dbReference type="Proteomes" id="UP001497623">
    <property type="component" value="Unassembled WGS sequence"/>
</dbReference>
<proteinExistence type="predicted"/>
<evidence type="ECO:0000313" key="1">
    <source>
        <dbReference type="EMBL" id="CAL4080107.1"/>
    </source>
</evidence>
<dbReference type="AlphaFoldDB" id="A0AAV2QEC0"/>
<keyword evidence="2" id="KW-1185">Reference proteome</keyword>
<protein>
    <submittedName>
        <fullName evidence="1">Uncharacterized protein</fullName>
    </submittedName>
</protein>
<comment type="caution">
    <text evidence="1">The sequence shown here is derived from an EMBL/GenBank/DDBJ whole genome shotgun (WGS) entry which is preliminary data.</text>
</comment>
<gene>
    <name evidence="1" type="ORF">MNOR_LOCUS11191</name>
</gene>
<evidence type="ECO:0000313" key="2">
    <source>
        <dbReference type="Proteomes" id="UP001497623"/>
    </source>
</evidence>